<proteinExistence type="predicted"/>
<dbReference type="STRING" id="1672749.BJF92_00665"/>
<gene>
    <name evidence="1" type="ORF">BJF92_00665</name>
</gene>
<evidence type="ECO:0000313" key="1">
    <source>
        <dbReference type="EMBL" id="OLP53313.1"/>
    </source>
</evidence>
<dbReference type="EMBL" id="MKIO01000040">
    <property type="protein sequence ID" value="OLP53313.1"/>
    <property type="molecule type" value="Genomic_DNA"/>
</dbReference>
<sequence length="158" mass="18018">MRQIAANGRHYFHHDLDERIIYHRVGFAWQWYDLLAAWDRFQRHQLLDCDDGFCAIADVLRGARRETFYVEDVVVDPRTGDTDVAVYAHPAALRELIAGCRELRDMMNSDAAGAFIGYQAPPLLNSDEEATVRQLIGVLEKSVDDTIVPFRQRAPEAA</sequence>
<accession>A0A1Q9AEG7</accession>
<dbReference type="OrthoDB" id="10001397at2"/>
<name>A0A1Q9AEG7_9HYPH</name>
<protein>
    <submittedName>
        <fullName evidence="1">Uncharacterized protein</fullName>
    </submittedName>
</protein>
<dbReference type="AlphaFoldDB" id="A0A1Q9AEG7"/>
<comment type="caution">
    <text evidence="1">The sequence shown here is derived from an EMBL/GenBank/DDBJ whole genome shotgun (WGS) entry which is preliminary data.</text>
</comment>
<evidence type="ECO:0000313" key="2">
    <source>
        <dbReference type="Proteomes" id="UP000186143"/>
    </source>
</evidence>
<dbReference type="RefSeq" id="WP_075636537.1">
    <property type="nucleotide sequence ID" value="NZ_MKIO01000040.1"/>
</dbReference>
<dbReference type="Proteomes" id="UP000186143">
    <property type="component" value="Unassembled WGS sequence"/>
</dbReference>
<organism evidence="1 2">
    <name type="scientific">Xaviernesmea rhizosphaerae</name>
    <dbReference type="NCBI Taxonomy" id="1672749"/>
    <lineage>
        <taxon>Bacteria</taxon>
        <taxon>Pseudomonadati</taxon>
        <taxon>Pseudomonadota</taxon>
        <taxon>Alphaproteobacteria</taxon>
        <taxon>Hyphomicrobiales</taxon>
        <taxon>Rhizobiaceae</taxon>
        <taxon>Rhizobium/Agrobacterium group</taxon>
        <taxon>Xaviernesmea</taxon>
    </lineage>
</organism>
<reference evidence="1 2" key="1">
    <citation type="submission" date="2016-09" db="EMBL/GenBank/DDBJ databases">
        <title>Rhizobium sp. nov., a novel species isolated from the rice rhizosphere.</title>
        <authorList>
            <person name="Zhao J."/>
            <person name="Zhang X."/>
        </authorList>
    </citation>
    <scope>NUCLEOTIDE SEQUENCE [LARGE SCALE GENOMIC DNA]</scope>
    <source>
        <strain evidence="1 2">MH17</strain>
    </source>
</reference>